<dbReference type="RefSeq" id="XP_040760327.1">
    <property type="nucleotide sequence ID" value="XM_040902324.1"/>
</dbReference>
<dbReference type="AlphaFoldDB" id="A0A165CCZ6"/>
<dbReference type="EMBL" id="KV427651">
    <property type="protein sequence ID" value="KZT02587.1"/>
    <property type="molecule type" value="Genomic_DNA"/>
</dbReference>
<proteinExistence type="predicted"/>
<reference evidence="1 2" key="1">
    <citation type="journal article" date="2016" name="Mol. Biol. Evol.">
        <title>Comparative Genomics of Early-Diverging Mushroom-Forming Fungi Provides Insights into the Origins of Lignocellulose Decay Capabilities.</title>
        <authorList>
            <person name="Nagy L.G."/>
            <person name="Riley R."/>
            <person name="Tritt A."/>
            <person name="Adam C."/>
            <person name="Daum C."/>
            <person name="Floudas D."/>
            <person name="Sun H."/>
            <person name="Yadav J.S."/>
            <person name="Pangilinan J."/>
            <person name="Larsson K.H."/>
            <person name="Matsuura K."/>
            <person name="Barry K."/>
            <person name="Labutti K."/>
            <person name="Kuo R."/>
            <person name="Ohm R.A."/>
            <person name="Bhattacharya S.S."/>
            <person name="Shirouzu T."/>
            <person name="Yoshinaga Y."/>
            <person name="Martin F.M."/>
            <person name="Grigoriev I.V."/>
            <person name="Hibbett D.S."/>
        </authorList>
    </citation>
    <scope>NUCLEOTIDE SEQUENCE [LARGE SCALE GENOMIC DNA]</scope>
    <source>
        <strain evidence="1 2">93-53</strain>
    </source>
</reference>
<gene>
    <name evidence="1" type="ORF">LAESUDRAFT_404420</name>
</gene>
<keyword evidence="2" id="KW-1185">Reference proteome</keyword>
<protein>
    <submittedName>
        <fullName evidence="1">Uncharacterized protein</fullName>
    </submittedName>
</protein>
<name>A0A165CCZ6_9APHY</name>
<dbReference type="GeneID" id="63819355"/>
<evidence type="ECO:0000313" key="2">
    <source>
        <dbReference type="Proteomes" id="UP000076871"/>
    </source>
</evidence>
<evidence type="ECO:0000313" key="1">
    <source>
        <dbReference type="EMBL" id="KZT02587.1"/>
    </source>
</evidence>
<dbReference type="Proteomes" id="UP000076871">
    <property type="component" value="Unassembled WGS sequence"/>
</dbReference>
<sequence>MYNVYMCDHSLLIWGLFGTLSLALPFDMLSHSSDEQSLIPIQDGGCHQLVPSSPLICEFCIKFSTTGRKCILHCCGISRRAQPPLCCRSPAQINGQAL</sequence>
<organism evidence="1 2">
    <name type="scientific">Laetiporus sulphureus 93-53</name>
    <dbReference type="NCBI Taxonomy" id="1314785"/>
    <lineage>
        <taxon>Eukaryota</taxon>
        <taxon>Fungi</taxon>
        <taxon>Dikarya</taxon>
        <taxon>Basidiomycota</taxon>
        <taxon>Agaricomycotina</taxon>
        <taxon>Agaricomycetes</taxon>
        <taxon>Polyporales</taxon>
        <taxon>Laetiporus</taxon>
    </lineage>
</organism>
<dbReference type="InParanoid" id="A0A165CCZ6"/>
<accession>A0A165CCZ6</accession>